<reference evidence="1 2" key="1">
    <citation type="submission" date="2013-01" db="EMBL/GenBank/DDBJ databases">
        <authorList>
            <person name="Inman J."/>
            <person name="Zafar N."/>
            <person name="Lorenzi H."/>
            <person name="Caler E."/>
        </authorList>
    </citation>
    <scope>NUCLEOTIDE SEQUENCE [LARGE SCALE GENOMIC DNA]</scope>
    <source>
        <strain evidence="1 2">HM-3:IMSS</strain>
    </source>
</reference>
<evidence type="ECO:0000313" key="1">
    <source>
        <dbReference type="EMBL" id="EMS16640.1"/>
    </source>
</evidence>
<name>M7WFL7_ENTHI</name>
<evidence type="ECO:0000313" key="2">
    <source>
        <dbReference type="Proteomes" id="UP000030780"/>
    </source>
</evidence>
<dbReference type="VEuPathDB" id="AmoebaDB:KM1_005060"/>
<dbReference type="OrthoDB" id="10346983at2759"/>
<dbReference type="EMBL" id="KB637379">
    <property type="protein sequence ID" value="EMS16640.1"/>
    <property type="molecule type" value="Genomic_DNA"/>
</dbReference>
<proteinExistence type="predicted"/>
<gene>
    <name evidence="1" type="ORF">KM1_005060</name>
</gene>
<organism evidence="1 2">
    <name type="scientific">Entamoeba histolytica HM-3:IMSS</name>
    <dbReference type="NCBI Taxonomy" id="885315"/>
    <lineage>
        <taxon>Eukaryota</taxon>
        <taxon>Amoebozoa</taxon>
        <taxon>Evosea</taxon>
        <taxon>Archamoebae</taxon>
        <taxon>Mastigamoebida</taxon>
        <taxon>Entamoebidae</taxon>
        <taxon>Entamoeba</taxon>
    </lineage>
</organism>
<protein>
    <submittedName>
        <fullName evidence="1">Uncharacterized protein</fullName>
    </submittedName>
</protein>
<dbReference type="AlphaFoldDB" id="M7WFL7"/>
<accession>M7WFL7</accession>
<sequence>MKTLEPFYLANVALYLKGTTLFQSFIKISKNCENAIKMLHINPYNVIAYLPYLIKVITNINALYINALEAQELLTSEEVEKITWIDSTKNQCEISKLNETISEKVLNVRINNSQIPFLYKLKNVQKVIIEQITNINKQGIDVLTHLQVVKMLVLYFNTIDQKSIDLIVRYSQQNPHVVIHIVVDDDVCNRIGETKNIHYFNYIKQKKDIVSEEVMTFNNYILEEETILFRLNKCLINRIKKVRIETDILDSKSLCLNNYLISKLSITIHKGCTFLLKLPSGLEKLKINAPKCIVLMKDTEDWRIASISLKCDIRIVDNELKEVSKVQTIYMNNFIGNLEFVSYNGKYKFIGACNLVTLHLECAFDYLDLKPRNVGMWWKYDLKEYIIINRWCNCTINFLSSSGCFKHWFESGAYEMKILFDTQEKMTVNQLVAHVGTHYLKARELIRNIDNNTFYKHVSMVYNTKPDILLELSGGLKKIKCHVTRYFEMIYDDDSNNHELKHGVYVFKSKELNELDKNFVRKHILKVLRRDRKIMVDNESSLEIKKGEDYLIFNDFLVGYGSKNNKSGVLKIPVDEDEVAIIYFNNSLSISTDSQMSKVDNNQKVLYKDSLKENKYKPKEMKRLFKENKKEEALELLDYENEEEYLDEEAEQYLWKE</sequence>
<dbReference type="Proteomes" id="UP000030780">
    <property type="component" value="Unassembled WGS sequence"/>
</dbReference>